<accession>X1R9D6</accession>
<evidence type="ECO:0000313" key="1">
    <source>
        <dbReference type="EMBL" id="GAI63626.1"/>
    </source>
</evidence>
<proteinExistence type="predicted"/>
<protein>
    <submittedName>
        <fullName evidence="1">Uncharacterized protein</fullName>
    </submittedName>
</protein>
<reference evidence="1" key="1">
    <citation type="journal article" date="2014" name="Front. Microbiol.">
        <title>High frequency of phylogenetically diverse reductive dehalogenase-homologous genes in deep subseafloor sedimentary metagenomes.</title>
        <authorList>
            <person name="Kawai M."/>
            <person name="Futagami T."/>
            <person name="Toyoda A."/>
            <person name="Takaki Y."/>
            <person name="Nishi S."/>
            <person name="Hori S."/>
            <person name="Arai W."/>
            <person name="Tsubouchi T."/>
            <person name="Morono Y."/>
            <person name="Uchiyama I."/>
            <person name="Ito T."/>
            <person name="Fujiyama A."/>
            <person name="Inagaki F."/>
            <person name="Takami H."/>
        </authorList>
    </citation>
    <scope>NUCLEOTIDE SEQUENCE</scope>
    <source>
        <strain evidence="1">Expedition CK06-06</strain>
    </source>
</reference>
<organism evidence="1">
    <name type="scientific">marine sediment metagenome</name>
    <dbReference type="NCBI Taxonomy" id="412755"/>
    <lineage>
        <taxon>unclassified sequences</taxon>
        <taxon>metagenomes</taxon>
        <taxon>ecological metagenomes</taxon>
    </lineage>
</organism>
<name>X1R9D6_9ZZZZ</name>
<gene>
    <name evidence="1" type="ORF">S12H4_01770</name>
</gene>
<dbReference type="EMBL" id="BARW01000379">
    <property type="protein sequence ID" value="GAI63626.1"/>
    <property type="molecule type" value="Genomic_DNA"/>
</dbReference>
<comment type="caution">
    <text evidence="1">The sequence shown here is derived from an EMBL/GenBank/DDBJ whole genome shotgun (WGS) entry which is preliminary data.</text>
</comment>
<dbReference type="AlphaFoldDB" id="X1R9D6"/>
<sequence length="94" mass="11003">MTELISEVKSFSGELKYEPVPLVEVAWKVIEQWNPKPLASFEGVDLTELSKRVEKPLMTFRMEHFYTDKFEKISLSWMVYMPKSPRMTQAADSI</sequence>